<dbReference type="PANTHER" id="PTHR11085:SF6">
    <property type="entry name" value="NAD-DEPENDENT PROTEIN DEACETYLASE SIRTUIN-2"/>
    <property type="match status" value="1"/>
</dbReference>
<dbReference type="GO" id="GO:0070403">
    <property type="term" value="F:NAD+ binding"/>
    <property type="evidence" value="ECO:0007669"/>
    <property type="project" value="InterPro"/>
</dbReference>
<dbReference type="AlphaFoldDB" id="A0AAV7JCG4"/>
<evidence type="ECO:0000256" key="6">
    <source>
        <dbReference type="ARBA" id="ARBA00048378"/>
    </source>
</evidence>
<dbReference type="Gene3D" id="3.40.50.1220">
    <property type="entry name" value="TPP-binding domain"/>
    <property type="match status" value="1"/>
</dbReference>
<dbReference type="GO" id="GO:0005634">
    <property type="term" value="C:nucleus"/>
    <property type="evidence" value="ECO:0007669"/>
    <property type="project" value="TreeGrafter"/>
</dbReference>
<keyword evidence="3 8" id="KW-0479">Metal-binding</keyword>
<feature type="region of interest" description="Disordered" evidence="9">
    <location>
        <begin position="63"/>
        <end position="99"/>
    </location>
</feature>
<feature type="binding site" evidence="8">
    <location>
        <position position="233"/>
    </location>
    <ligand>
        <name>Zn(2+)</name>
        <dbReference type="ChEBI" id="CHEBI:29105"/>
    </ligand>
</feature>
<organism evidence="11 12">
    <name type="scientific">Oopsacas minuta</name>
    <dbReference type="NCBI Taxonomy" id="111878"/>
    <lineage>
        <taxon>Eukaryota</taxon>
        <taxon>Metazoa</taxon>
        <taxon>Porifera</taxon>
        <taxon>Hexactinellida</taxon>
        <taxon>Hexasterophora</taxon>
        <taxon>Lyssacinosida</taxon>
        <taxon>Leucopsacidae</taxon>
        <taxon>Oopsacas</taxon>
    </lineage>
</organism>
<dbReference type="InterPro" id="IPR026590">
    <property type="entry name" value="Ssirtuin_cat_dom"/>
</dbReference>
<dbReference type="GO" id="GO:0046872">
    <property type="term" value="F:metal ion binding"/>
    <property type="evidence" value="ECO:0007669"/>
    <property type="project" value="UniProtKB-KW"/>
</dbReference>
<dbReference type="SUPFAM" id="SSF52467">
    <property type="entry name" value="DHS-like NAD/FAD-binding domain"/>
    <property type="match status" value="1"/>
</dbReference>
<comment type="cofactor">
    <cofactor evidence="1">
        <name>Zn(2+)</name>
        <dbReference type="ChEBI" id="CHEBI:29105"/>
    </cofactor>
</comment>
<dbReference type="InterPro" id="IPR003000">
    <property type="entry name" value="Sirtuin"/>
</dbReference>
<evidence type="ECO:0000313" key="12">
    <source>
        <dbReference type="Proteomes" id="UP001165289"/>
    </source>
</evidence>
<keyword evidence="12" id="KW-1185">Reference proteome</keyword>
<comment type="catalytic activity">
    <reaction evidence="6">
        <text>N(6)-hexadecanoyl-L-lysyl-[protein] + NAD(+) + H2O = 2''-O-hexadecanoyl-ADP-D-ribose + nicotinamide + L-lysyl-[protein]</text>
        <dbReference type="Rhea" id="RHEA:70563"/>
        <dbReference type="Rhea" id="RHEA-COMP:9752"/>
        <dbReference type="Rhea" id="RHEA-COMP:14175"/>
        <dbReference type="ChEBI" id="CHEBI:15377"/>
        <dbReference type="ChEBI" id="CHEBI:17154"/>
        <dbReference type="ChEBI" id="CHEBI:29969"/>
        <dbReference type="ChEBI" id="CHEBI:57540"/>
        <dbReference type="ChEBI" id="CHEBI:138936"/>
        <dbReference type="ChEBI" id="CHEBI:189673"/>
    </reaction>
    <physiologicalReaction direction="left-to-right" evidence="6">
        <dbReference type="Rhea" id="RHEA:70564"/>
    </physiologicalReaction>
</comment>
<accession>A0AAV7JCG4</accession>
<evidence type="ECO:0000256" key="5">
    <source>
        <dbReference type="ARBA" id="ARBA00023027"/>
    </source>
</evidence>
<evidence type="ECO:0000256" key="3">
    <source>
        <dbReference type="ARBA" id="ARBA00022723"/>
    </source>
</evidence>
<dbReference type="EMBL" id="JAKMXF010000354">
    <property type="protein sequence ID" value="KAI6646419.1"/>
    <property type="molecule type" value="Genomic_DNA"/>
</dbReference>
<feature type="active site" description="Proton acceptor" evidence="8">
    <location>
        <position position="222"/>
    </location>
</feature>
<comment type="caution">
    <text evidence="11">The sequence shown here is derived from an EMBL/GenBank/DDBJ whole genome shotgun (WGS) entry which is preliminary data.</text>
</comment>
<feature type="binding site" evidence="8">
    <location>
        <position position="254"/>
    </location>
    <ligand>
        <name>Zn(2+)</name>
        <dbReference type="ChEBI" id="CHEBI:29105"/>
    </ligand>
</feature>
<dbReference type="Proteomes" id="UP001165289">
    <property type="component" value="Unassembled WGS sequence"/>
</dbReference>
<dbReference type="PANTHER" id="PTHR11085">
    <property type="entry name" value="NAD-DEPENDENT PROTEIN DEACYLASE SIRTUIN-5, MITOCHONDRIAL-RELATED"/>
    <property type="match status" value="1"/>
</dbReference>
<dbReference type="Pfam" id="PF02146">
    <property type="entry name" value="SIR2"/>
    <property type="match status" value="1"/>
</dbReference>
<feature type="binding site" evidence="8">
    <location>
        <position position="257"/>
    </location>
    <ligand>
        <name>Zn(2+)</name>
        <dbReference type="ChEBI" id="CHEBI:29105"/>
    </ligand>
</feature>
<evidence type="ECO:0000256" key="4">
    <source>
        <dbReference type="ARBA" id="ARBA00022833"/>
    </source>
</evidence>
<keyword evidence="2" id="KW-0808">Transferase</keyword>
<evidence type="ECO:0000313" key="11">
    <source>
        <dbReference type="EMBL" id="KAI6646419.1"/>
    </source>
</evidence>
<gene>
    <name evidence="11" type="ORF">LOD99_12541</name>
</gene>
<comment type="catalytic activity">
    <reaction evidence="7">
        <text>N(6)-tetradecanoyl-L-lysyl-[protein] + NAD(+) + H2O = 2''-O-tetradecanoyl-ADP-D-ribose + nicotinamide + L-lysyl-[protein]</text>
        <dbReference type="Rhea" id="RHEA:70567"/>
        <dbReference type="Rhea" id="RHEA-COMP:9752"/>
        <dbReference type="Rhea" id="RHEA-COMP:15437"/>
        <dbReference type="ChEBI" id="CHEBI:15377"/>
        <dbReference type="ChEBI" id="CHEBI:17154"/>
        <dbReference type="ChEBI" id="CHEBI:29969"/>
        <dbReference type="ChEBI" id="CHEBI:57540"/>
        <dbReference type="ChEBI" id="CHEBI:141129"/>
        <dbReference type="ChEBI" id="CHEBI:189674"/>
    </reaction>
    <physiologicalReaction direction="left-to-right" evidence="7">
        <dbReference type="Rhea" id="RHEA:70568"/>
    </physiologicalReaction>
</comment>
<dbReference type="InterPro" id="IPR029035">
    <property type="entry name" value="DHS-like_NAD/FAD-binding_dom"/>
</dbReference>
<feature type="domain" description="Deacetylase sirtuin-type" evidence="10">
    <location>
        <begin position="91"/>
        <end position="371"/>
    </location>
</feature>
<sequence length="411" mass="45213">MATGLSLELLERLLSSKLTESGDSESTNVEKYLETLDLEGVANYMKLCIGKQGLKNYRKTAKVDKTPEMSSSGEVSDGDQLSSEITEGPTPPSISFPGEKGATSLTPESFIVVMTGAGLSTAAGIPDFRSEDSGLYSRLKKDSSFDLPSPESIFHIDYFKQNPVPFVKLAQELFPGRFNPTKSHFFLRLLQDKGLLIRLYTQNIDGLERRAGILDDKLVEAHGSFHGARCIDCTADADMQVVKESILKGSVPICSQCNKGFVKPNIVFFGEALPPRFQDKSAEDLPICKLLIILGTSLKVHPFAGLVERVSDSCPRLLLNKEPVTGGDMLKSMLGLPTGLDFSEERGYRDVFVGDPCDISCEKLADLLGWRDELEVLYKKELDLLLEEQKSDPLLQLVEHTPSTPQGQDEI</sequence>
<dbReference type="Gene3D" id="3.30.1600.10">
    <property type="entry name" value="SIR2/SIRT2 'Small Domain"/>
    <property type="match status" value="1"/>
</dbReference>
<evidence type="ECO:0000256" key="9">
    <source>
        <dbReference type="SAM" id="MobiDB-lite"/>
    </source>
</evidence>
<protein>
    <submittedName>
        <fullName evidence="11">NAD-dependent protein deacetylase sirtuin-2-like isoform X2</fullName>
    </submittedName>
</protein>
<keyword evidence="5" id="KW-0520">NAD</keyword>
<dbReference type="GO" id="GO:0017136">
    <property type="term" value="F:histone deacetylase activity, NAD-dependent"/>
    <property type="evidence" value="ECO:0007669"/>
    <property type="project" value="TreeGrafter"/>
</dbReference>
<proteinExistence type="predicted"/>
<dbReference type="InterPro" id="IPR050134">
    <property type="entry name" value="NAD-dep_sirtuin_deacylases"/>
</dbReference>
<evidence type="ECO:0000256" key="1">
    <source>
        <dbReference type="ARBA" id="ARBA00001947"/>
    </source>
</evidence>
<name>A0AAV7JCG4_9METZ</name>
<feature type="compositionally biased region" description="Polar residues" evidence="9">
    <location>
        <begin position="68"/>
        <end position="85"/>
    </location>
</feature>
<evidence type="ECO:0000256" key="2">
    <source>
        <dbReference type="ARBA" id="ARBA00022679"/>
    </source>
</evidence>
<keyword evidence="4 8" id="KW-0862">Zinc</keyword>
<evidence type="ECO:0000256" key="7">
    <source>
        <dbReference type="ARBA" id="ARBA00048905"/>
    </source>
</evidence>
<evidence type="ECO:0000256" key="8">
    <source>
        <dbReference type="PROSITE-ProRule" id="PRU00236"/>
    </source>
</evidence>
<evidence type="ECO:0000259" key="10">
    <source>
        <dbReference type="PROSITE" id="PS50305"/>
    </source>
</evidence>
<reference evidence="11 12" key="1">
    <citation type="journal article" date="2023" name="BMC Biol.">
        <title>The compact genome of the sponge Oopsacas minuta (Hexactinellida) is lacking key metazoan core genes.</title>
        <authorList>
            <person name="Santini S."/>
            <person name="Schenkelaars Q."/>
            <person name="Jourda C."/>
            <person name="Duchesne M."/>
            <person name="Belahbib H."/>
            <person name="Rocher C."/>
            <person name="Selva M."/>
            <person name="Riesgo A."/>
            <person name="Vervoort M."/>
            <person name="Leys S.P."/>
            <person name="Kodjabachian L."/>
            <person name="Le Bivic A."/>
            <person name="Borchiellini C."/>
            <person name="Claverie J.M."/>
            <person name="Renard E."/>
        </authorList>
    </citation>
    <scope>NUCLEOTIDE SEQUENCE [LARGE SCALE GENOMIC DNA]</scope>
    <source>
        <strain evidence="11">SPO-2</strain>
    </source>
</reference>
<dbReference type="InterPro" id="IPR026591">
    <property type="entry name" value="Sirtuin_cat_small_dom_sf"/>
</dbReference>
<dbReference type="PROSITE" id="PS50305">
    <property type="entry name" value="SIRTUIN"/>
    <property type="match status" value="1"/>
</dbReference>
<feature type="binding site" evidence="8">
    <location>
        <position position="230"/>
    </location>
    <ligand>
        <name>Zn(2+)</name>
        <dbReference type="ChEBI" id="CHEBI:29105"/>
    </ligand>
</feature>